<dbReference type="EMBL" id="KQ947418">
    <property type="protein sequence ID" value="KUJ15288.1"/>
    <property type="molecule type" value="Genomic_DNA"/>
</dbReference>
<dbReference type="Gene3D" id="3.30.70.100">
    <property type="match status" value="1"/>
</dbReference>
<dbReference type="OrthoDB" id="42919at2759"/>
<dbReference type="RefSeq" id="XP_018069643.1">
    <property type="nucleotide sequence ID" value="XM_018215200.1"/>
</dbReference>
<name>A0A194X534_MOLSC</name>
<dbReference type="PROSITE" id="PS51502">
    <property type="entry name" value="S_R_A_B_BARREL"/>
    <property type="match status" value="1"/>
</dbReference>
<dbReference type="InterPro" id="IPR044662">
    <property type="entry name" value="HS1/DABB1-like"/>
</dbReference>
<dbReference type="InterPro" id="IPR013097">
    <property type="entry name" value="Dabb"/>
</dbReference>
<dbReference type="PANTHER" id="PTHR33178:SF17">
    <property type="entry name" value="STRESS-RESPONSE A_B BARREL DOMAIN-CONTAINING PROTEIN"/>
    <property type="match status" value="1"/>
</dbReference>
<organism evidence="3 4">
    <name type="scientific">Mollisia scopiformis</name>
    <name type="common">Conifer needle endophyte fungus</name>
    <name type="synonym">Phialocephala scopiformis</name>
    <dbReference type="NCBI Taxonomy" id="149040"/>
    <lineage>
        <taxon>Eukaryota</taxon>
        <taxon>Fungi</taxon>
        <taxon>Dikarya</taxon>
        <taxon>Ascomycota</taxon>
        <taxon>Pezizomycotina</taxon>
        <taxon>Leotiomycetes</taxon>
        <taxon>Helotiales</taxon>
        <taxon>Mollisiaceae</taxon>
        <taxon>Mollisia</taxon>
    </lineage>
</organism>
<dbReference type="AlphaFoldDB" id="A0A194X534"/>
<dbReference type="Pfam" id="PF07876">
    <property type="entry name" value="Dabb"/>
    <property type="match status" value="1"/>
</dbReference>
<keyword evidence="4" id="KW-1185">Reference proteome</keyword>
<dbReference type="SUPFAM" id="SSF54909">
    <property type="entry name" value="Dimeric alpha+beta barrel"/>
    <property type="match status" value="1"/>
</dbReference>
<dbReference type="SMART" id="SM00886">
    <property type="entry name" value="Dabb"/>
    <property type="match status" value="1"/>
</dbReference>
<sequence length="122" mass="13670">MTVIHVVLFKFLPTTSPQQKSTFLREVKSLATLPCVEDQRLIVGGPSISEPKEVSQGFEFGLVSFHPDRKALEEYQASAEHGRVADNYIKPFKENVIRFDFEVPEGDEHLVGVLPMLGNGKK</sequence>
<dbReference type="InterPro" id="IPR011008">
    <property type="entry name" value="Dimeric_a/b-barrel"/>
</dbReference>
<dbReference type="PANTHER" id="PTHR33178">
    <property type="match status" value="1"/>
</dbReference>
<evidence type="ECO:0000313" key="4">
    <source>
        <dbReference type="Proteomes" id="UP000070700"/>
    </source>
</evidence>
<comment type="subunit">
    <text evidence="1">Homodimer.</text>
</comment>
<reference evidence="3 4" key="1">
    <citation type="submission" date="2015-10" db="EMBL/GenBank/DDBJ databases">
        <title>Full genome of DAOMC 229536 Phialocephala scopiformis, a fungal endophyte of spruce producing the potent anti-insectan compound rugulosin.</title>
        <authorList>
            <consortium name="DOE Joint Genome Institute"/>
            <person name="Walker A.K."/>
            <person name="Frasz S.L."/>
            <person name="Seifert K.A."/>
            <person name="Miller J.D."/>
            <person name="Mondo S.J."/>
            <person name="Labutti K."/>
            <person name="Lipzen A."/>
            <person name="Dockter R."/>
            <person name="Kennedy M."/>
            <person name="Grigoriev I.V."/>
            <person name="Spatafora J.W."/>
        </authorList>
    </citation>
    <scope>NUCLEOTIDE SEQUENCE [LARGE SCALE GENOMIC DNA]</scope>
    <source>
        <strain evidence="3 4">CBS 120377</strain>
    </source>
</reference>
<accession>A0A194X534</accession>
<evidence type="ECO:0000313" key="3">
    <source>
        <dbReference type="EMBL" id="KUJ15288.1"/>
    </source>
</evidence>
<feature type="domain" description="Stress-response A/B barrel" evidence="2">
    <location>
        <begin position="3"/>
        <end position="101"/>
    </location>
</feature>
<proteinExistence type="predicted"/>
<evidence type="ECO:0000259" key="2">
    <source>
        <dbReference type="PROSITE" id="PS51502"/>
    </source>
</evidence>
<gene>
    <name evidence="3" type="ORF">LY89DRAFT_686063</name>
</gene>
<dbReference type="GeneID" id="28824926"/>
<dbReference type="InParanoid" id="A0A194X534"/>
<evidence type="ECO:0000256" key="1">
    <source>
        <dbReference type="ARBA" id="ARBA00011738"/>
    </source>
</evidence>
<dbReference type="KEGG" id="psco:LY89DRAFT_686063"/>
<protein>
    <submittedName>
        <fullName evidence="3">Stress responsive A/B barrel domain-containing protein</fullName>
    </submittedName>
</protein>
<dbReference type="Proteomes" id="UP000070700">
    <property type="component" value="Unassembled WGS sequence"/>
</dbReference>